<protein>
    <submittedName>
        <fullName evidence="2">Uncharacterized protein</fullName>
    </submittedName>
</protein>
<accession>A0A9Q0KYL7</accession>
<comment type="caution">
    <text evidence="2">The sequence shown here is derived from an EMBL/GenBank/DDBJ whole genome shotgun (WGS) entry which is preliminary data.</text>
</comment>
<dbReference type="Proteomes" id="UP001141806">
    <property type="component" value="Unassembled WGS sequence"/>
</dbReference>
<organism evidence="2 3">
    <name type="scientific">Protea cynaroides</name>
    <dbReference type="NCBI Taxonomy" id="273540"/>
    <lineage>
        <taxon>Eukaryota</taxon>
        <taxon>Viridiplantae</taxon>
        <taxon>Streptophyta</taxon>
        <taxon>Embryophyta</taxon>
        <taxon>Tracheophyta</taxon>
        <taxon>Spermatophyta</taxon>
        <taxon>Magnoliopsida</taxon>
        <taxon>Proteales</taxon>
        <taxon>Proteaceae</taxon>
        <taxon>Protea</taxon>
    </lineage>
</organism>
<dbReference type="EMBL" id="JAMYWD010000002">
    <property type="protein sequence ID" value="KAJ4979097.1"/>
    <property type="molecule type" value="Genomic_DNA"/>
</dbReference>
<name>A0A9Q0KYL7_9MAGN</name>
<proteinExistence type="predicted"/>
<keyword evidence="3" id="KW-1185">Reference proteome</keyword>
<evidence type="ECO:0000256" key="1">
    <source>
        <dbReference type="SAM" id="Coils"/>
    </source>
</evidence>
<reference evidence="2" key="1">
    <citation type="journal article" date="2023" name="Plant J.">
        <title>The genome of the king protea, Protea cynaroides.</title>
        <authorList>
            <person name="Chang J."/>
            <person name="Duong T.A."/>
            <person name="Schoeman C."/>
            <person name="Ma X."/>
            <person name="Roodt D."/>
            <person name="Barker N."/>
            <person name="Li Z."/>
            <person name="Van de Peer Y."/>
            <person name="Mizrachi E."/>
        </authorList>
    </citation>
    <scope>NUCLEOTIDE SEQUENCE</scope>
    <source>
        <tissue evidence="2">Young leaves</tissue>
    </source>
</reference>
<feature type="coiled-coil region" evidence="1">
    <location>
        <begin position="451"/>
        <end position="488"/>
    </location>
</feature>
<dbReference type="OrthoDB" id="1903413at2759"/>
<dbReference type="InterPro" id="IPR006927">
    <property type="entry name" value="DUF639"/>
</dbReference>
<dbReference type="PANTHER" id="PTHR31860">
    <property type="entry name" value="HEAT-INDUCIBLE TRANSCRIPTION REPRESSOR (DUF639)-RELATED"/>
    <property type="match status" value="1"/>
</dbReference>
<keyword evidence="1" id="KW-0175">Coiled coil</keyword>
<evidence type="ECO:0000313" key="2">
    <source>
        <dbReference type="EMBL" id="KAJ4979097.1"/>
    </source>
</evidence>
<dbReference type="Pfam" id="PF04842">
    <property type="entry name" value="DUF639"/>
    <property type="match status" value="1"/>
</dbReference>
<dbReference type="PANTHER" id="PTHR31860:SF5">
    <property type="entry name" value="ARGH (DUF639)"/>
    <property type="match status" value="1"/>
</dbReference>
<evidence type="ECO:0000313" key="3">
    <source>
        <dbReference type="Proteomes" id="UP001141806"/>
    </source>
</evidence>
<sequence length="616" mass="68749">MNMVSGGSEGANGGWPTGLHGSAAQGGVSCKDSVFYGLCYYGRILNTPVEDLVAEFEEEWKPGNNDYSRKLVEFCSSKALSIICSNLQENIVNGSFSRLTFDFMLAWERPTSADEESYSESVAKEREDKKVVAEGSQVDDDIPLFYSDIMPLLVSSEPSIGEDSFVWLGSVVPFVCDVCNGRFTFEALTASTANRLHFPAYDRFITEVHKCSKYLQNQERPKGIIFADDEYILHMDGTATTQRVIRHIGGASWPGRLTLTNYALYFETSGIIAYEDALKIDLSKDIDHSVRPASTGPWGAPLFDKAIIYESSQLKESMVLEFPEMTSSTRRDLWLTLMKEVILLHQFLQIHKIESQIQAWETHARTILGILRLHAAREMLRISSPVPTSFLIFSLFADLPKGDFVLEELANSLKQVNSINPCSPSFILRQLNMENPSVSSTAVRRGIEESVDDKSDTLSSLESTIQQVREEAKEVSAAKATVEGLKEEGISDSILVLMCTWQHREWIGKAIAAFLVWTVGKMIKEKQESSRDKCTKIVVCSGSDQTPMETIVSAQHGLKTAQAMVQTANITMLKIRSILVARSPKVLDAFVNSWLLSSPILFSFPRHLIQRYDTHG</sequence>
<dbReference type="AlphaFoldDB" id="A0A9Q0KYL7"/>
<gene>
    <name evidence="2" type="ORF">NE237_009877</name>
</gene>